<protein>
    <submittedName>
        <fullName evidence="2">Uncharacterized protein</fullName>
    </submittedName>
</protein>
<proteinExistence type="predicted"/>
<dbReference type="RefSeq" id="WP_211429135.1">
    <property type="nucleotide sequence ID" value="NZ_CP072648.1"/>
</dbReference>
<keyword evidence="3" id="KW-1185">Reference proteome</keyword>
<sequence>MMHETQWRPQRPGRYWYATNFYCYGLGKNTELAVTTYNSGTPQAPNENIGVGFKTAIPLWSKTHPNLELKWTFGQMLTYNLRGKGLGGFTYSHGSVVLPKIHTRLTAGVSFGTQNLFKKTTVHPIADFEQPLIKHRLYLLGEWFYGRHDFGFFTPGVLFHPAKNHIIVVAYKLPNHPSNGKSGLVIEYGFFFGGHEHQSSPAHDHPTPEDHHPAPSRPASHPGPGDWLPVEFIPKPHIDESDADFF</sequence>
<reference evidence="2 3" key="1">
    <citation type="submission" date="2021-03" db="EMBL/GenBank/DDBJ databases">
        <title>Genomic and phenotypic characterization of Chloracidobacterium isolates provides evidence for multiple species.</title>
        <authorList>
            <person name="Saini M.K."/>
            <person name="Costas A.M.G."/>
            <person name="Tank M."/>
            <person name="Bryant D.A."/>
        </authorList>
    </citation>
    <scope>NUCLEOTIDE SEQUENCE [LARGE SCALE GENOMIC DNA]</scope>
    <source>
        <strain evidence="2 3">BV2-C</strain>
    </source>
</reference>
<gene>
    <name evidence="2" type="ORF">J8C06_02045</name>
</gene>
<feature type="region of interest" description="Disordered" evidence="1">
    <location>
        <begin position="198"/>
        <end position="222"/>
    </location>
</feature>
<organism evidence="2 3">
    <name type="scientific">Chloracidobacterium validum</name>
    <dbReference type="NCBI Taxonomy" id="2821543"/>
    <lineage>
        <taxon>Bacteria</taxon>
        <taxon>Pseudomonadati</taxon>
        <taxon>Acidobacteriota</taxon>
        <taxon>Terriglobia</taxon>
        <taxon>Terriglobales</taxon>
        <taxon>Acidobacteriaceae</taxon>
        <taxon>Chloracidobacterium</taxon>
    </lineage>
</organism>
<accession>A0ABX8B999</accession>
<evidence type="ECO:0000256" key="1">
    <source>
        <dbReference type="SAM" id="MobiDB-lite"/>
    </source>
</evidence>
<feature type="compositionally biased region" description="Basic and acidic residues" evidence="1">
    <location>
        <begin position="198"/>
        <end position="213"/>
    </location>
</feature>
<evidence type="ECO:0000313" key="2">
    <source>
        <dbReference type="EMBL" id="QUW03244.1"/>
    </source>
</evidence>
<dbReference type="EMBL" id="CP072648">
    <property type="protein sequence ID" value="QUW03244.1"/>
    <property type="molecule type" value="Genomic_DNA"/>
</dbReference>
<evidence type="ECO:0000313" key="3">
    <source>
        <dbReference type="Proteomes" id="UP000676506"/>
    </source>
</evidence>
<name>A0ABX8B999_9BACT</name>
<dbReference type="Proteomes" id="UP000676506">
    <property type="component" value="Chromosome 1"/>
</dbReference>